<accession>A0A292YSR9</accession>
<dbReference type="InterPro" id="IPR036291">
    <property type="entry name" value="NAD(P)-bd_dom_sf"/>
</dbReference>
<comment type="caution">
    <text evidence="5">The sequence shown here is derived from an EMBL/GenBank/DDBJ whole genome shotgun (WGS) entry which is preliminary data.</text>
</comment>
<gene>
    <name evidence="5" type="ORF">EFBL_3660</name>
</gene>
<dbReference type="InterPro" id="IPR014027">
    <property type="entry name" value="UDP-Glc/GDP-Man_DH_C"/>
</dbReference>
<dbReference type="InterPro" id="IPR017476">
    <property type="entry name" value="UDP-Glc/GDP-Man"/>
</dbReference>
<dbReference type="InterPro" id="IPR028359">
    <property type="entry name" value="UDP_ManNAc/GlcNAc_DH"/>
</dbReference>
<dbReference type="OrthoDB" id="9803238at2"/>
<dbReference type="Pfam" id="PF00984">
    <property type="entry name" value="UDPG_MGDP_dh"/>
    <property type="match status" value="1"/>
</dbReference>
<sequence>MENNTYSVAIIGLGYVGLPLARLFLENGHTVYGIDVDAAKIELLAKRQSYLSDFTNTDIRNMFAKGKFYVAASYETITNAEAVILCVPTPLDDHARPDLKYVRDAMQNALPYLRAGQLVSLESTTYPGTTEEVLLPIIESTGLKVGKDIFLVFSPERIDPGHTQFKLHEIPKVLGGVTRYCAEIGKKVYESIFDQVVVVSSSKAAEMTKLLENSQRLINISFVNELVMLCNAMNIDLWEVIEAARTKPYGFTPYYPGPGIGGHCIPVDPLYLSAKAKDYNFDVEFIELAHKINEKMPDFVVEKVRTCLSSKPLSDCRILVIGVTYKKDVDDLRESRALKVIENLMNTGATVNFYDPYVDEIQIQDKRLKRITLTHRSVKQHDCSLILTDHTRIPYEQIVTHSPLVIDTRNATKHLKQRSNVILL</sequence>
<feature type="domain" description="UDP-glucose/GDP-mannose dehydrogenase C-terminal" evidence="4">
    <location>
        <begin position="319"/>
        <end position="414"/>
    </location>
</feature>
<dbReference type="InterPro" id="IPR001732">
    <property type="entry name" value="UDP-Glc/GDP-Man_DH_N"/>
</dbReference>
<dbReference type="GO" id="GO:0000271">
    <property type="term" value="P:polysaccharide biosynthetic process"/>
    <property type="evidence" value="ECO:0007669"/>
    <property type="project" value="InterPro"/>
</dbReference>
<keyword evidence="1" id="KW-0560">Oxidoreductase</keyword>
<dbReference type="AlphaFoldDB" id="A0A292YSR9"/>
<dbReference type="PANTHER" id="PTHR43491:SF1">
    <property type="entry name" value="UDP-N-ACETYL-D-MANNOSAMINE DEHYDROGENASE"/>
    <property type="match status" value="1"/>
</dbReference>
<dbReference type="GO" id="GO:0016628">
    <property type="term" value="F:oxidoreductase activity, acting on the CH-CH group of donors, NAD or NADP as acceptor"/>
    <property type="evidence" value="ECO:0007669"/>
    <property type="project" value="InterPro"/>
</dbReference>
<dbReference type="SUPFAM" id="SSF51735">
    <property type="entry name" value="NAD(P)-binding Rossmann-fold domains"/>
    <property type="match status" value="1"/>
</dbReference>
<dbReference type="SUPFAM" id="SSF48179">
    <property type="entry name" value="6-phosphogluconate dehydrogenase C-terminal domain-like"/>
    <property type="match status" value="1"/>
</dbReference>
<name>A0A292YSR9_9BACL</name>
<dbReference type="PANTHER" id="PTHR43491">
    <property type="entry name" value="UDP-N-ACETYL-D-MANNOSAMINE DEHYDROGENASE"/>
    <property type="match status" value="1"/>
</dbReference>
<keyword evidence="2" id="KW-0520">NAD</keyword>
<evidence type="ECO:0000256" key="1">
    <source>
        <dbReference type="ARBA" id="ARBA00023002"/>
    </source>
</evidence>
<dbReference type="Pfam" id="PF03721">
    <property type="entry name" value="UDPG_MGDP_dh_N"/>
    <property type="match status" value="1"/>
</dbReference>
<reference evidence="6" key="1">
    <citation type="submission" date="2017-07" db="EMBL/GenBank/DDBJ databases">
        <title>Draft genome sequence of Effusibacillus lacus strain skLN1.</title>
        <authorList>
            <person name="Watanabe M."/>
            <person name="Kojima H."/>
            <person name="Fukui M."/>
        </authorList>
    </citation>
    <scope>NUCLEOTIDE SEQUENCE [LARGE SCALE GENOMIC DNA]</scope>
    <source>
        <strain evidence="6">skLN1</strain>
    </source>
</reference>
<protein>
    <submittedName>
        <fullName evidence="5">UDP-N-acetyl-D-glucosamine dehydrogenase</fullName>
    </submittedName>
</protein>
<evidence type="ECO:0000313" key="5">
    <source>
        <dbReference type="EMBL" id="GAX91969.1"/>
    </source>
</evidence>
<dbReference type="Gene3D" id="3.40.50.720">
    <property type="entry name" value="NAD(P)-binding Rossmann-like Domain"/>
    <property type="match status" value="2"/>
</dbReference>
<dbReference type="EMBL" id="BDUF01000112">
    <property type="protein sequence ID" value="GAX91969.1"/>
    <property type="molecule type" value="Genomic_DNA"/>
</dbReference>
<dbReference type="GO" id="GO:0016616">
    <property type="term" value="F:oxidoreductase activity, acting on the CH-OH group of donors, NAD or NADP as acceptor"/>
    <property type="evidence" value="ECO:0007669"/>
    <property type="project" value="InterPro"/>
</dbReference>
<dbReference type="NCBIfam" id="TIGR03026">
    <property type="entry name" value="NDP-sugDHase"/>
    <property type="match status" value="1"/>
</dbReference>
<dbReference type="SMART" id="SM00984">
    <property type="entry name" value="UDPG_MGDP_dh_C"/>
    <property type="match status" value="1"/>
</dbReference>
<dbReference type="GO" id="GO:0051287">
    <property type="term" value="F:NAD binding"/>
    <property type="evidence" value="ECO:0007669"/>
    <property type="project" value="InterPro"/>
</dbReference>
<dbReference type="SUPFAM" id="SSF52413">
    <property type="entry name" value="UDP-glucose/GDP-mannose dehydrogenase C-terminal domain"/>
    <property type="match status" value="1"/>
</dbReference>
<comment type="similarity">
    <text evidence="3">Belongs to the UDP-glucose/GDP-mannose dehydrogenase family.</text>
</comment>
<evidence type="ECO:0000313" key="6">
    <source>
        <dbReference type="Proteomes" id="UP000217785"/>
    </source>
</evidence>
<dbReference type="InterPro" id="IPR008927">
    <property type="entry name" value="6-PGluconate_DH-like_C_sf"/>
</dbReference>
<evidence type="ECO:0000256" key="3">
    <source>
        <dbReference type="PIRNR" id="PIRNR000124"/>
    </source>
</evidence>
<dbReference type="InterPro" id="IPR036220">
    <property type="entry name" value="UDP-Glc/GDP-Man_DH_C_sf"/>
</dbReference>
<proteinExistence type="inferred from homology"/>
<dbReference type="PIRSF" id="PIRSF000124">
    <property type="entry name" value="UDPglc_GDPman_dh"/>
    <property type="match status" value="1"/>
</dbReference>
<keyword evidence="6" id="KW-1185">Reference proteome</keyword>
<dbReference type="Pfam" id="PF03720">
    <property type="entry name" value="UDPG_MGDP_dh_C"/>
    <property type="match status" value="1"/>
</dbReference>
<evidence type="ECO:0000259" key="4">
    <source>
        <dbReference type="SMART" id="SM00984"/>
    </source>
</evidence>
<dbReference type="PIRSF" id="PIRSF500136">
    <property type="entry name" value="UDP_ManNAc_DH"/>
    <property type="match status" value="1"/>
</dbReference>
<dbReference type="Proteomes" id="UP000217785">
    <property type="component" value="Unassembled WGS sequence"/>
</dbReference>
<dbReference type="InterPro" id="IPR014026">
    <property type="entry name" value="UDP-Glc/GDP-Man_DH_dimer"/>
</dbReference>
<evidence type="ECO:0000256" key="2">
    <source>
        <dbReference type="ARBA" id="ARBA00023027"/>
    </source>
</evidence>
<dbReference type="RefSeq" id="WP_096184279.1">
    <property type="nucleotide sequence ID" value="NZ_BDUF01000112.1"/>
</dbReference>
<organism evidence="5 6">
    <name type="scientific">Effusibacillus lacus</name>
    <dbReference type="NCBI Taxonomy" id="1348429"/>
    <lineage>
        <taxon>Bacteria</taxon>
        <taxon>Bacillati</taxon>
        <taxon>Bacillota</taxon>
        <taxon>Bacilli</taxon>
        <taxon>Bacillales</taxon>
        <taxon>Alicyclobacillaceae</taxon>
        <taxon>Effusibacillus</taxon>
    </lineage>
</organism>